<evidence type="ECO:0000313" key="1">
    <source>
        <dbReference type="EMBL" id="KAI0039544.1"/>
    </source>
</evidence>
<dbReference type="Proteomes" id="UP000814033">
    <property type="component" value="Unassembled WGS sequence"/>
</dbReference>
<dbReference type="EMBL" id="MU276291">
    <property type="protein sequence ID" value="KAI0039544.1"/>
    <property type="molecule type" value="Genomic_DNA"/>
</dbReference>
<organism evidence="1 2">
    <name type="scientific">Auriscalpium vulgare</name>
    <dbReference type="NCBI Taxonomy" id="40419"/>
    <lineage>
        <taxon>Eukaryota</taxon>
        <taxon>Fungi</taxon>
        <taxon>Dikarya</taxon>
        <taxon>Basidiomycota</taxon>
        <taxon>Agaricomycotina</taxon>
        <taxon>Agaricomycetes</taxon>
        <taxon>Russulales</taxon>
        <taxon>Auriscalpiaceae</taxon>
        <taxon>Auriscalpium</taxon>
    </lineage>
</organism>
<reference evidence="1" key="2">
    <citation type="journal article" date="2022" name="New Phytol.">
        <title>Evolutionary transition to the ectomycorrhizal habit in the genomes of a hyperdiverse lineage of mushroom-forming fungi.</title>
        <authorList>
            <person name="Looney B."/>
            <person name="Miyauchi S."/>
            <person name="Morin E."/>
            <person name="Drula E."/>
            <person name="Courty P.E."/>
            <person name="Kohler A."/>
            <person name="Kuo A."/>
            <person name="LaButti K."/>
            <person name="Pangilinan J."/>
            <person name="Lipzen A."/>
            <person name="Riley R."/>
            <person name="Andreopoulos W."/>
            <person name="He G."/>
            <person name="Johnson J."/>
            <person name="Nolan M."/>
            <person name="Tritt A."/>
            <person name="Barry K.W."/>
            <person name="Grigoriev I.V."/>
            <person name="Nagy L.G."/>
            <person name="Hibbett D."/>
            <person name="Henrissat B."/>
            <person name="Matheny P.B."/>
            <person name="Labbe J."/>
            <person name="Martin F.M."/>
        </authorList>
    </citation>
    <scope>NUCLEOTIDE SEQUENCE</scope>
    <source>
        <strain evidence="1">FP105234-sp</strain>
    </source>
</reference>
<comment type="caution">
    <text evidence="1">The sequence shown here is derived from an EMBL/GenBank/DDBJ whole genome shotgun (WGS) entry which is preliminary data.</text>
</comment>
<sequence>MSDQASIIAREAKNLQQGLKELLKAREPWDREVEFQRRNLQKQYLLLLLTHPYANESKDAETHLWMQTSYALISIYKQRVSNLERVLREPSGQKQPPRGQRHGPVEHRKLLQRFKQFLSNEERFWTQLVVRFQRQFALSEAKSALTALHLLPTSNTAPANDDAAAAAADSPRQADTTQSHFQFPTETHDSATPPTAAQHASQLSTLSKALVCLGDLARYREQYSENATRSRFDEGARRGGKNRRPMPAEVVKPKTYDRARARYERARDLVPDEGNASHQLAILASYQKDTFESMVHYYKALCVRASYDPAAENMANVLTKLLDAWRRKKAKNKEPADRPALHGQLRLDAFKDDLVLLHALWRLPPDQMDSTAPGQAERVLAEFVALVAERGLSIDTITKVVIMSQGALWAHRMVRGHATSKRPSTGATPDSVIGSRITNHLLALHTALLNGGVAEMDDAAKLGEEDLAMRITANFRRTLPALRLAGKWVRANLDFLLGNEESDSDGARRELWDAYATFTRRLVALFPPDRLPKLRRNLEEDTEAAGFLPLGGLLLANAEQGTAAPESEGGHLSTADVRAQEQVHPNEEQLMRIWDIWHDSQLLIDAKRTPMLLPAEPSKVPAFPVADLGERAPPSLPAASPWPTTSGWAPIPGSVSVEDDARTETTDPVGDAFRQVLSVSSDEEEEDEIVWNPRAKSPPVLSPKLLPQPGPQPLATPNANSPRDLNLPSPTRATFVHQSPSHASPSAHGAVKTTAQDLLNNVMGFSRAPAFDPAPGQPLHTALPHAVHGHHQQTASQHQQTASHHQQSASQSQLLFGGPQAAYRAGPSIWATAPDESSLGLHSRHPSNVAPHVSPLPGSHAPGPAPSQGPWAPPIDRAGQMPIGSLLPSAAPVSLTRVVGEVGHRRVPSASLSSPHAHTGFHGSAMYTSSPLHAVPLPAPTQQQRLGNPPGAAPYPPALHDPVWGASPAHIHATSLLQGSGRGPARSTFDGPKYGDLPQHRVGGIWGDAG</sequence>
<accession>A0ACB8R601</accession>
<name>A0ACB8R601_9AGAM</name>
<reference evidence="1" key="1">
    <citation type="submission" date="2021-02" db="EMBL/GenBank/DDBJ databases">
        <authorList>
            <consortium name="DOE Joint Genome Institute"/>
            <person name="Ahrendt S."/>
            <person name="Looney B.P."/>
            <person name="Miyauchi S."/>
            <person name="Morin E."/>
            <person name="Drula E."/>
            <person name="Courty P.E."/>
            <person name="Chicoki N."/>
            <person name="Fauchery L."/>
            <person name="Kohler A."/>
            <person name="Kuo A."/>
            <person name="Labutti K."/>
            <person name="Pangilinan J."/>
            <person name="Lipzen A."/>
            <person name="Riley R."/>
            <person name="Andreopoulos W."/>
            <person name="He G."/>
            <person name="Johnson J."/>
            <person name="Barry K.W."/>
            <person name="Grigoriev I.V."/>
            <person name="Nagy L."/>
            <person name="Hibbett D."/>
            <person name="Henrissat B."/>
            <person name="Matheny P.B."/>
            <person name="Labbe J."/>
            <person name="Martin F."/>
        </authorList>
    </citation>
    <scope>NUCLEOTIDE SEQUENCE</scope>
    <source>
        <strain evidence="1">FP105234-sp</strain>
    </source>
</reference>
<proteinExistence type="predicted"/>
<keyword evidence="2" id="KW-1185">Reference proteome</keyword>
<protein>
    <submittedName>
        <fullName evidence="1">Uncharacterized protein</fullName>
    </submittedName>
</protein>
<evidence type="ECO:0000313" key="2">
    <source>
        <dbReference type="Proteomes" id="UP000814033"/>
    </source>
</evidence>
<gene>
    <name evidence="1" type="ORF">FA95DRAFT_1567117</name>
</gene>